<name>A0A564WDZ7_9PROT</name>
<organism evidence="1 2">
    <name type="scientific">Candidatus Defluviicoccus seviourii</name>
    <dbReference type="NCBI Taxonomy" id="2565273"/>
    <lineage>
        <taxon>Bacteria</taxon>
        <taxon>Pseudomonadati</taxon>
        <taxon>Pseudomonadota</taxon>
        <taxon>Alphaproteobacteria</taxon>
        <taxon>Rhodospirillales</taxon>
        <taxon>Rhodospirillaceae</taxon>
        <taxon>Defluviicoccus</taxon>
    </lineage>
</organism>
<dbReference type="Proteomes" id="UP000326641">
    <property type="component" value="Unassembled WGS sequence"/>
</dbReference>
<gene>
    <name evidence="1" type="ORF">DF3PA_270003</name>
</gene>
<sequence length="138" mass="14913">MAVASVVVVREDADGVSFKVRVQLGRPLVGAAGVAGDDKSETGKPIDILLDLDDEDRILGCLGAQLEQTVRHLADALDPPRPAAPAIRPALPEVFRLEVNDLEPERTGLVTVVLGGNEAQAFFDHRTLFPRHRHLRPA</sequence>
<dbReference type="EMBL" id="UXAT02000020">
    <property type="protein sequence ID" value="VUX46676.1"/>
    <property type="molecule type" value="Genomic_DNA"/>
</dbReference>
<comment type="caution">
    <text evidence="1">The sequence shown here is derived from an EMBL/GenBank/DDBJ whole genome shotgun (WGS) entry which is preliminary data.</text>
</comment>
<evidence type="ECO:0000313" key="1">
    <source>
        <dbReference type="EMBL" id="VUX46676.1"/>
    </source>
</evidence>
<proteinExistence type="predicted"/>
<dbReference type="AlphaFoldDB" id="A0A564WDZ7"/>
<accession>A0A564WDZ7</accession>
<keyword evidence="2" id="KW-1185">Reference proteome</keyword>
<reference evidence="1" key="1">
    <citation type="submission" date="2018-11" db="EMBL/GenBank/DDBJ databases">
        <authorList>
            <person name="Onetto C."/>
        </authorList>
    </citation>
    <scope>NUCLEOTIDE SEQUENCE [LARGE SCALE GENOMIC DNA]</scope>
</reference>
<evidence type="ECO:0000313" key="2">
    <source>
        <dbReference type="Proteomes" id="UP000326641"/>
    </source>
</evidence>
<protein>
    <submittedName>
        <fullName evidence="1">Uncharacterized protein</fullName>
    </submittedName>
</protein>